<gene>
    <name evidence="7" type="ordered locus">DNO_0209</name>
</gene>
<evidence type="ECO:0000256" key="3">
    <source>
        <dbReference type="ARBA" id="ARBA00023110"/>
    </source>
</evidence>
<evidence type="ECO:0000313" key="7">
    <source>
        <dbReference type="EMBL" id="ABQ13905.1"/>
    </source>
</evidence>
<name>A5EWG7_DICNV</name>
<evidence type="ECO:0000256" key="5">
    <source>
        <dbReference type="RuleBase" id="RU363019"/>
    </source>
</evidence>
<dbReference type="PANTHER" id="PTHR43246">
    <property type="entry name" value="PEPTIDYL-PROLYL CIS-TRANS ISOMERASE CYP38, CHLOROPLASTIC"/>
    <property type="match status" value="1"/>
</dbReference>
<dbReference type="Proteomes" id="UP000000248">
    <property type="component" value="Chromosome"/>
</dbReference>
<sequence>MNTNYGEIVIELDEVRAPETVDNFIKYVNSGFYDGTIFHRVIAGFMIQGGGFTADFQQKPTRSPIASESQNGLKNQRATIAMARTNDPHSATAQFFINVVDNDALNPNGADKYGYTVFGAVKKGMDVVDKIAQMPTGAGGIFEQDVPQSPVLIEKVRIIDAPNAKN</sequence>
<dbReference type="PROSITE" id="PS50072">
    <property type="entry name" value="CSA_PPIASE_2"/>
    <property type="match status" value="1"/>
</dbReference>
<dbReference type="InterPro" id="IPR002130">
    <property type="entry name" value="Cyclophilin-type_PPIase_dom"/>
</dbReference>
<evidence type="ECO:0000313" key="8">
    <source>
        <dbReference type="Proteomes" id="UP000000248"/>
    </source>
</evidence>
<dbReference type="InterPro" id="IPR044665">
    <property type="entry name" value="E_coli_cyclophilin_A-like"/>
</dbReference>
<dbReference type="eggNOG" id="COG0652">
    <property type="taxonomic scope" value="Bacteria"/>
</dbReference>
<dbReference type="InterPro" id="IPR020892">
    <property type="entry name" value="Cyclophilin-type_PPIase_CS"/>
</dbReference>
<evidence type="ECO:0000256" key="4">
    <source>
        <dbReference type="ARBA" id="ARBA00023235"/>
    </source>
</evidence>
<dbReference type="HOGENOM" id="CLU_012062_16_9_6"/>
<dbReference type="STRING" id="246195.DNO_0209"/>
<dbReference type="InterPro" id="IPR029000">
    <property type="entry name" value="Cyclophilin-like_dom_sf"/>
</dbReference>
<dbReference type="SUPFAM" id="SSF50891">
    <property type="entry name" value="Cyclophilin-like"/>
    <property type="match status" value="1"/>
</dbReference>
<dbReference type="PRINTS" id="PR00153">
    <property type="entry name" value="CSAPPISMRASE"/>
</dbReference>
<dbReference type="PROSITE" id="PS00170">
    <property type="entry name" value="CSA_PPIASE_1"/>
    <property type="match status" value="1"/>
</dbReference>
<keyword evidence="4 5" id="KW-0413">Isomerase</keyword>
<dbReference type="PIRSF" id="PIRSF001467">
    <property type="entry name" value="Peptidylpro_ismrse"/>
    <property type="match status" value="1"/>
</dbReference>
<reference evidence="7 8" key="1">
    <citation type="journal article" date="2007" name="Nat. Biotechnol.">
        <title>Genome sequence and identification of candidate vaccine antigens from the animal pathogen Dichelobacter nodosus.</title>
        <authorList>
            <person name="Myers G.S."/>
            <person name="Parker D."/>
            <person name="Al-Hasani K."/>
            <person name="Kennan R.M."/>
            <person name="Seemann T."/>
            <person name="Ren Q."/>
            <person name="Badger J.H."/>
            <person name="Selengut J.D."/>
            <person name="Deboy R.T."/>
            <person name="Tettelin H."/>
            <person name="Boyce J.D."/>
            <person name="McCarl V.P."/>
            <person name="Han X."/>
            <person name="Nelson W.C."/>
            <person name="Madupu R."/>
            <person name="Mohamoud Y."/>
            <person name="Holley T."/>
            <person name="Fedorova N."/>
            <person name="Khouri H."/>
            <person name="Bottomley S.P."/>
            <person name="Whittington R.J."/>
            <person name="Adler B."/>
            <person name="Songer J.G."/>
            <person name="Rood J.I."/>
            <person name="Paulsen I.T."/>
        </authorList>
    </citation>
    <scope>NUCLEOTIDE SEQUENCE [LARGE SCALE GENOMIC DNA]</scope>
    <source>
        <strain evidence="7 8">VCS1703A</strain>
    </source>
</reference>
<proteinExistence type="inferred from homology"/>
<keyword evidence="8" id="KW-1185">Reference proteome</keyword>
<dbReference type="EC" id="5.2.1.8" evidence="5"/>
<organism evidence="7 8">
    <name type="scientific">Dichelobacter nodosus (strain VCS1703A)</name>
    <dbReference type="NCBI Taxonomy" id="246195"/>
    <lineage>
        <taxon>Bacteria</taxon>
        <taxon>Pseudomonadati</taxon>
        <taxon>Pseudomonadota</taxon>
        <taxon>Gammaproteobacteria</taxon>
        <taxon>Cardiobacteriales</taxon>
        <taxon>Cardiobacteriaceae</taxon>
        <taxon>Dichelobacter</taxon>
    </lineage>
</organism>
<dbReference type="GO" id="GO:0003755">
    <property type="term" value="F:peptidyl-prolyl cis-trans isomerase activity"/>
    <property type="evidence" value="ECO:0007669"/>
    <property type="project" value="UniProtKB-UniRule"/>
</dbReference>
<dbReference type="Gene3D" id="2.40.100.10">
    <property type="entry name" value="Cyclophilin-like"/>
    <property type="match status" value="1"/>
</dbReference>
<dbReference type="AlphaFoldDB" id="A5EWG7"/>
<evidence type="ECO:0000256" key="2">
    <source>
        <dbReference type="ARBA" id="ARBA00007365"/>
    </source>
</evidence>
<keyword evidence="3 5" id="KW-0697">Rotamase</keyword>
<accession>A5EWG7</accession>
<dbReference type="Pfam" id="PF00160">
    <property type="entry name" value="Pro_isomerase"/>
    <property type="match status" value="1"/>
</dbReference>
<dbReference type="InterPro" id="IPR024936">
    <property type="entry name" value="Cyclophilin-type_PPIase"/>
</dbReference>
<dbReference type="CDD" id="cd01920">
    <property type="entry name" value="cyclophilin_EcCYP_like"/>
    <property type="match status" value="1"/>
</dbReference>
<feature type="domain" description="PPIase cyclophilin-type" evidence="6">
    <location>
        <begin position="1"/>
        <end position="158"/>
    </location>
</feature>
<comment type="similarity">
    <text evidence="2 5">Belongs to the cyclophilin-type PPIase family.</text>
</comment>
<evidence type="ECO:0000259" key="6">
    <source>
        <dbReference type="PROSITE" id="PS50072"/>
    </source>
</evidence>
<evidence type="ECO:0000256" key="1">
    <source>
        <dbReference type="ARBA" id="ARBA00002388"/>
    </source>
</evidence>
<protein>
    <recommendedName>
        <fullName evidence="5">Peptidyl-prolyl cis-trans isomerase</fullName>
        <shortName evidence="5">PPIase</shortName>
        <ecNumber evidence="5">5.2.1.8</ecNumber>
    </recommendedName>
</protein>
<dbReference type="GO" id="GO:0006457">
    <property type="term" value="P:protein folding"/>
    <property type="evidence" value="ECO:0007669"/>
    <property type="project" value="InterPro"/>
</dbReference>
<comment type="function">
    <text evidence="1 5">PPIases accelerate the folding of proteins. It catalyzes the cis-trans isomerization of proline imidic peptide bonds in oligopeptides.</text>
</comment>
<comment type="catalytic activity">
    <reaction evidence="5">
        <text>[protein]-peptidylproline (omega=180) = [protein]-peptidylproline (omega=0)</text>
        <dbReference type="Rhea" id="RHEA:16237"/>
        <dbReference type="Rhea" id="RHEA-COMP:10747"/>
        <dbReference type="Rhea" id="RHEA-COMP:10748"/>
        <dbReference type="ChEBI" id="CHEBI:83833"/>
        <dbReference type="ChEBI" id="CHEBI:83834"/>
        <dbReference type="EC" id="5.2.1.8"/>
    </reaction>
</comment>
<dbReference type="KEGG" id="dno:DNO_0209"/>
<dbReference type="EMBL" id="CP000513">
    <property type="protein sequence ID" value="ABQ13905.1"/>
    <property type="molecule type" value="Genomic_DNA"/>
</dbReference>